<protein>
    <recommendedName>
        <fullName evidence="3 4">Protein GrpE</fullName>
    </recommendedName>
    <alternativeName>
        <fullName evidence="3">HSP-70 cofactor</fullName>
    </alternativeName>
</protein>
<keyword evidence="3 4" id="KW-0346">Stress response</keyword>
<dbReference type="GO" id="GO:0000774">
    <property type="term" value="F:adenyl-nucleotide exchange factor activity"/>
    <property type="evidence" value="ECO:0007669"/>
    <property type="project" value="InterPro"/>
</dbReference>
<dbReference type="PROSITE" id="PS01071">
    <property type="entry name" value="GRPE"/>
    <property type="match status" value="1"/>
</dbReference>
<proteinExistence type="inferred from homology"/>
<dbReference type="PRINTS" id="PR00773">
    <property type="entry name" value="GRPEPROTEIN"/>
</dbReference>
<dbReference type="PANTHER" id="PTHR21237">
    <property type="entry name" value="GRPE PROTEIN"/>
    <property type="match status" value="1"/>
</dbReference>
<evidence type="ECO:0000313" key="7">
    <source>
        <dbReference type="EMBL" id="HGU47124.1"/>
    </source>
</evidence>
<dbReference type="HAMAP" id="MF_01151">
    <property type="entry name" value="GrpE"/>
    <property type="match status" value="1"/>
</dbReference>
<dbReference type="GO" id="GO:0051087">
    <property type="term" value="F:protein-folding chaperone binding"/>
    <property type="evidence" value="ECO:0007669"/>
    <property type="project" value="InterPro"/>
</dbReference>
<comment type="function">
    <text evidence="3 4">Participates actively in the response to hyperosmotic and heat shock by preventing the aggregation of stress-denatured proteins, in association with DnaK and GrpE. It is the nucleotide exchange factor for DnaK and may function as a thermosensor. Unfolded proteins bind initially to DnaJ; upon interaction with the DnaJ-bound protein, DnaK hydrolyzes its bound ATP, resulting in the formation of a stable complex. GrpE releases ADP from DnaK; ATP binding to DnaK triggers the release of the substrate protein, thus completing the reaction cycle. Several rounds of ATP-dependent interactions between DnaJ, DnaK and GrpE are required for fully efficient folding.</text>
</comment>
<keyword evidence="3" id="KW-0963">Cytoplasm</keyword>
<dbReference type="InterPro" id="IPR000740">
    <property type="entry name" value="GrpE"/>
</dbReference>
<evidence type="ECO:0000256" key="2">
    <source>
        <dbReference type="ARBA" id="ARBA00023186"/>
    </source>
</evidence>
<comment type="subunit">
    <text evidence="3">Homodimer.</text>
</comment>
<dbReference type="GO" id="GO:0006457">
    <property type="term" value="P:protein folding"/>
    <property type="evidence" value="ECO:0007669"/>
    <property type="project" value="InterPro"/>
</dbReference>
<evidence type="ECO:0000256" key="1">
    <source>
        <dbReference type="ARBA" id="ARBA00009054"/>
    </source>
</evidence>
<reference evidence="7" key="1">
    <citation type="journal article" date="2020" name="mSystems">
        <title>Genome- and Community-Level Interaction Insights into Carbon Utilization and Element Cycling Functions of Hydrothermarchaeota in Hydrothermal Sediment.</title>
        <authorList>
            <person name="Zhou Z."/>
            <person name="Liu Y."/>
            <person name="Xu W."/>
            <person name="Pan J."/>
            <person name="Luo Z.H."/>
            <person name="Li M."/>
        </authorList>
    </citation>
    <scope>NUCLEOTIDE SEQUENCE [LARGE SCALE GENOMIC DNA]</scope>
    <source>
        <strain evidence="7">SpSt-594</strain>
        <strain evidence="6">SpSt-655</strain>
    </source>
</reference>
<sequence>MEKKKVGPVSLLKDSYLRLLAEFDNFRKRKEREVLMAKELSLKEFFIDIIPVLENFNRALFHSQLNNSFQSLKRGLEIIYNQLKGVLEKYGLKEYSLLEKDFDPKYAEAVGYVETDKIPPNKIIEEVSKGYLYKDYVLKPAQVIVSKEKQNPSEE</sequence>
<gene>
    <name evidence="3" type="primary">grpE</name>
    <name evidence="7" type="ORF">ENT60_00975</name>
    <name evidence="6" type="ORF">ENU28_03510</name>
</gene>
<name>A0A7C4S101_UNCW3</name>
<dbReference type="GO" id="GO:0042803">
    <property type="term" value="F:protein homodimerization activity"/>
    <property type="evidence" value="ECO:0007669"/>
    <property type="project" value="InterPro"/>
</dbReference>
<evidence type="ECO:0000256" key="5">
    <source>
        <dbReference type="RuleBase" id="RU004478"/>
    </source>
</evidence>
<dbReference type="GO" id="GO:0051082">
    <property type="term" value="F:unfolded protein binding"/>
    <property type="evidence" value="ECO:0007669"/>
    <property type="project" value="TreeGrafter"/>
</dbReference>
<dbReference type="SUPFAM" id="SSF51064">
    <property type="entry name" value="Head domain of nucleotide exchange factor GrpE"/>
    <property type="match status" value="1"/>
</dbReference>
<dbReference type="EMBL" id="DSZH01000047">
    <property type="protein sequence ID" value="HGU47124.1"/>
    <property type="molecule type" value="Genomic_DNA"/>
</dbReference>
<accession>A0A7C4S101</accession>
<dbReference type="EMBL" id="DTBX01000124">
    <property type="protein sequence ID" value="HGQ55517.1"/>
    <property type="molecule type" value="Genomic_DNA"/>
</dbReference>
<dbReference type="Gene3D" id="3.90.20.20">
    <property type="match status" value="1"/>
</dbReference>
<organism evidence="7">
    <name type="scientific">candidate division WOR-3 bacterium</name>
    <dbReference type="NCBI Taxonomy" id="2052148"/>
    <lineage>
        <taxon>Bacteria</taxon>
        <taxon>Bacteria division WOR-3</taxon>
    </lineage>
</organism>
<dbReference type="GO" id="GO:0005737">
    <property type="term" value="C:cytoplasm"/>
    <property type="evidence" value="ECO:0007669"/>
    <property type="project" value="UniProtKB-SubCell"/>
</dbReference>
<dbReference type="Pfam" id="PF01025">
    <property type="entry name" value="GrpE"/>
    <property type="match status" value="1"/>
</dbReference>
<comment type="caution">
    <text evidence="7">The sequence shown here is derived from an EMBL/GenBank/DDBJ whole genome shotgun (WGS) entry which is preliminary data.</text>
</comment>
<dbReference type="PANTHER" id="PTHR21237:SF23">
    <property type="entry name" value="GRPE PROTEIN HOMOLOG, MITOCHONDRIAL"/>
    <property type="match status" value="1"/>
</dbReference>
<evidence type="ECO:0000256" key="4">
    <source>
        <dbReference type="RuleBase" id="RU000639"/>
    </source>
</evidence>
<comment type="subcellular location">
    <subcellularLocation>
        <location evidence="3">Cytoplasm</location>
    </subcellularLocation>
</comment>
<dbReference type="SUPFAM" id="SSF58014">
    <property type="entry name" value="Coiled-coil domain of nucleotide exchange factor GrpE"/>
    <property type="match status" value="1"/>
</dbReference>
<dbReference type="AlphaFoldDB" id="A0A7C4S101"/>
<dbReference type="InterPro" id="IPR013805">
    <property type="entry name" value="GrpE_CC"/>
</dbReference>
<keyword evidence="2 3" id="KW-0143">Chaperone</keyword>
<evidence type="ECO:0000313" key="6">
    <source>
        <dbReference type="EMBL" id="HGQ55517.1"/>
    </source>
</evidence>
<evidence type="ECO:0000256" key="3">
    <source>
        <dbReference type="HAMAP-Rule" id="MF_01151"/>
    </source>
</evidence>
<comment type="similarity">
    <text evidence="1 3 5">Belongs to the GrpE family.</text>
</comment>
<dbReference type="InterPro" id="IPR009012">
    <property type="entry name" value="GrpE_head"/>
</dbReference>
<dbReference type="CDD" id="cd00446">
    <property type="entry name" value="GrpE"/>
    <property type="match status" value="1"/>
</dbReference>
<dbReference type="Gene3D" id="2.30.22.10">
    <property type="entry name" value="Head domain of nucleotide exchange factor GrpE"/>
    <property type="match status" value="1"/>
</dbReference>